<accession>M7T9N8</accession>
<dbReference type="STRING" id="1287681.M7T9N8"/>
<evidence type="ECO:0000256" key="2">
    <source>
        <dbReference type="ARBA" id="ARBA00023015"/>
    </source>
</evidence>
<keyword evidence="5" id="KW-0539">Nucleus</keyword>
<protein>
    <submittedName>
        <fullName evidence="7">Putative c6 transcription protein</fullName>
    </submittedName>
</protein>
<dbReference type="HOGENOM" id="CLU_1421412_0_0_1"/>
<keyword evidence="4" id="KW-0804">Transcription</keyword>
<dbReference type="AlphaFoldDB" id="M7T9N8"/>
<dbReference type="CDD" id="cd12148">
    <property type="entry name" value="fungal_TF_MHR"/>
    <property type="match status" value="1"/>
</dbReference>
<dbReference type="EMBL" id="KB706624">
    <property type="protein sequence ID" value="EMR66561.1"/>
    <property type="molecule type" value="Genomic_DNA"/>
</dbReference>
<evidence type="ECO:0000256" key="4">
    <source>
        <dbReference type="ARBA" id="ARBA00023163"/>
    </source>
</evidence>
<dbReference type="GO" id="GO:0008270">
    <property type="term" value="F:zinc ion binding"/>
    <property type="evidence" value="ECO:0007669"/>
    <property type="project" value="InterPro"/>
</dbReference>
<evidence type="ECO:0000256" key="3">
    <source>
        <dbReference type="ARBA" id="ARBA00023125"/>
    </source>
</evidence>
<dbReference type="PANTHER" id="PTHR46910:SF37">
    <property type="entry name" value="ZN(II)2CYS6 TRANSCRIPTION FACTOR (EUROFUNG)"/>
    <property type="match status" value="1"/>
</dbReference>
<name>M7T9N8_EUTLA</name>
<keyword evidence="3" id="KW-0238">DNA-binding</keyword>
<dbReference type="GO" id="GO:0003677">
    <property type="term" value="F:DNA binding"/>
    <property type="evidence" value="ECO:0007669"/>
    <property type="project" value="UniProtKB-KW"/>
</dbReference>
<dbReference type="eggNOG" id="ENOG502SKXY">
    <property type="taxonomic scope" value="Eukaryota"/>
</dbReference>
<evidence type="ECO:0000256" key="1">
    <source>
        <dbReference type="ARBA" id="ARBA00004123"/>
    </source>
</evidence>
<dbReference type="InterPro" id="IPR007219">
    <property type="entry name" value="XnlR_reg_dom"/>
</dbReference>
<dbReference type="InterPro" id="IPR050987">
    <property type="entry name" value="AtrR-like"/>
</dbReference>
<evidence type="ECO:0000259" key="6">
    <source>
        <dbReference type="Pfam" id="PF04082"/>
    </source>
</evidence>
<feature type="domain" description="Xylanolytic transcriptional activator regulatory" evidence="6">
    <location>
        <begin position="4"/>
        <end position="107"/>
    </location>
</feature>
<dbReference type="Proteomes" id="UP000012174">
    <property type="component" value="Unassembled WGS sequence"/>
</dbReference>
<dbReference type="GO" id="GO:0006351">
    <property type="term" value="P:DNA-templated transcription"/>
    <property type="evidence" value="ECO:0007669"/>
    <property type="project" value="InterPro"/>
</dbReference>
<evidence type="ECO:0000256" key="5">
    <source>
        <dbReference type="ARBA" id="ARBA00023242"/>
    </source>
</evidence>
<keyword evidence="8" id="KW-1185">Reference proteome</keyword>
<dbReference type="KEGG" id="ela:UCREL1_6455"/>
<organism evidence="7 8">
    <name type="scientific">Eutypa lata (strain UCR-EL1)</name>
    <name type="common">Grapevine dieback disease fungus</name>
    <name type="synonym">Eutypa armeniacae</name>
    <dbReference type="NCBI Taxonomy" id="1287681"/>
    <lineage>
        <taxon>Eukaryota</taxon>
        <taxon>Fungi</taxon>
        <taxon>Dikarya</taxon>
        <taxon>Ascomycota</taxon>
        <taxon>Pezizomycotina</taxon>
        <taxon>Sordariomycetes</taxon>
        <taxon>Xylariomycetidae</taxon>
        <taxon>Xylariales</taxon>
        <taxon>Diatrypaceae</taxon>
        <taxon>Eutypa</taxon>
    </lineage>
</organism>
<sequence length="191" mass="22382">MKRHMRNYFWLCYAVDKDISIRTGYPPVIDDDYCDLTLPHDYQHLRVGTTTMDEDEDFTPVLYGDLRLSMIKSKSSKLLYSAVSLRKSDAELFRDIRELDDELEQWRLLVVFYPMSATLTIFSNVLMNPLCPRAEEDLDLLKSAPELINCIRTRPLTPNESMHMKTIEEFAAEMYRLGNCAIRQARKERNS</sequence>
<dbReference type="PANTHER" id="PTHR46910">
    <property type="entry name" value="TRANSCRIPTION FACTOR PDR1"/>
    <property type="match status" value="1"/>
</dbReference>
<evidence type="ECO:0000313" key="7">
    <source>
        <dbReference type="EMBL" id="EMR66561.1"/>
    </source>
</evidence>
<dbReference type="OrthoDB" id="4116913at2759"/>
<evidence type="ECO:0000313" key="8">
    <source>
        <dbReference type="Proteomes" id="UP000012174"/>
    </source>
</evidence>
<gene>
    <name evidence="7" type="ORF">UCREL1_6455</name>
</gene>
<reference evidence="8" key="1">
    <citation type="journal article" date="2013" name="Genome Announc.">
        <title>Draft genome sequence of the grapevine dieback fungus Eutypa lata UCR-EL1.</title>
        <authorList>
            <person name="Blanco-Ulate B."/>
            <person name="Rolshausen P.E."/>
            <person name="Cantu D."/>
        </authorList>
    </citation>
    <scope>NUCLEOTIDE SEQUENCE [LARGE SCALE GENOMIC DNA]</scope>
    <source>
        <strain evidence="8">UCR-EL1</strain>
    </source>
</reference>
<keyword evidence="2" id="KW-0805">Transcription regulation</keyword>
<proteinExistence type="predicted"/>
<dbReference type="Pfam" id="PF04082">
    <property type="entry name" value="Fungal_trans"/>
    <property type="match status" value="1"/>
</dbReference>
<dbReference type="GO" id="GO:0003700">
    <property type="term" value="F:DNA-binding transcription factor activity"/>
    <property type="evidence" value="ECO:0007669"/>
    <property type="project" value="InterPro"/>
</dbReference>
<comment type="subcellular location">
    <subcellularLocation>
        <location evidence="1">Nucleus</location>
    </subcellularLocation>
</comment>
<dbReference type="GO" id="GO:0005634">
    <property type="term" value="C:nucleus"/>
    <property type="evidence" value="ECO:0007669"/>
    <property type="project" value="UniProtKB-SubCell"/>
</dbReference>